<name>A0A4Z0BJH0_9BURK</name>
<feature type="domain" description="Putative oxidoreductase/dehydrogenase Rossmann-like" evidence="1">
    <location>
        <begin position="9"/>
        <end position="123"/>
    </location>
</feature>
<dbReference type="Gene3D" id="1.10.1040.20">
    <property type="entry name" value="ProC-like, C-terminal domain"/>
    <property type="match status" value="1"/>
</dbReference>
<dbReference type="InterPro" id="IPR037108">
    <property type="entry name" value="TM1727-like_C_sf"/>
</dbReference>
<dbReference type="PANTHER" id="PTHR40459:SF1">
    <property type="entry name" value="CONSERVED HYPOTHETICAL ALANINE AND LEUCINE RICH PROTEIN"/>
    <property type="match status" value="1"/>
</dbReference>
<keyword evidence="4" id="KW-1185">Reference proteome</keyword>
<evidence type="ECO:0000259" key="2">
    <source>
        <dbReference type="Pfam" id="PF10728"/>
    </source>
</evidence>
<proteinExistence type="predicted"/>
<organism evidence="3 4">
    <name type="scientific">Ramlibacter rhizophilus</name>
    <dbReference type="NCBI Taxonomy" id="1781167"/>
    <lineage>
        <taxon>Bacteria</taxon>
        <taxon>Pseudomonadati</taxon>
        <taxon>Pseudomonadota</taxon>
        <taxon>Betaproteobacteria</taxon>
        <taxon>Burkholderiales</taxon>
        <taxon>Comamonadaceae</taxon>
        <taxon>Ramlibacter</taxon>
    </lineage>
</organism>
<reference evidence="3 4" key="1">
    <citation type="submission" date="2019-03" db="EMBL/GenBank/DDBJ databases">
        <title>Ramlibacter rhizophilus CCTCC AB2015357, whole genome shotgun sequence.</title>
        <authorList>
            <person name="Zhang X."/>
            <person name="Feng G."/>
            <person name="Zhu H."/>
        </authorList>
    </citation>
    <scope>NUCLEOTIDE SEQUENCE [LARGE SCALE GENOMIC DNA]</scope>
    <source>
        <strain evidence="3 4">CCTCC AB2015357</strain>
    </source>
</reference>
<comment type="caution">
    <text evidence="3">The sequence shown here is derived from an EMBL/GenBank/DDBJ whole genome shotgun (WGS) entry which is preliminary data.</text>
</comment>
<evidence type="ECO:0000259" key="1">
    <source>
        <dbReference type="Pfam" id="PF10727"/>
    </source>
</evidence>
<dbReference type="PANTHER" id="PTHR40459">
    <property type="entry name" value="CONSERVED HYPOTHETICAL ALANINE AND LEUCINE RICH PROTEIN"/>
    <property type="match status" value="1"/>
</dbReference>
<evidence type="ECO:0000313" key="4">
    <source>
        <dbReference type="Proteomes" id="UP000297564"/>
    </source>
</evidence>
<protein>
    <submittedName>
        <fullName evidence="3">DUF2520 domain-containing protein</fullName>
    </submittedName>
</protein>
<sequence length="294" mass="30563">MSADLGTPDTVRIGFIGAGRLGCALAWSLAGRGLRVTHAASGQPAEAQALCARIPRSEAVSAQAVADACDLVFVTTPDGVIERATTALRWRPGMGVVHCSGVTDVEVLQAAREQGAAIGGFHPMQTFGDPDAAVASLPGSTITVEAQDARLDALLGTLVTRLGCRINRLPAGMRARYHASAGFTSQFVNVLFAQAATVWASWGASEEDVVRAMMPMVRGTLASIESAGVAGGMPGPVSRGDVGSVEKHVAALAEFGPEMQAFYRTMCQTTIELALRHGAIDEARAKQFEAALST</sequence>
<dbReference type="Pfam" id="PF10728">
    <property type="entry name" value="DUF2520"/>
    <property type="match status" value="1"/>
</dbReference>
<dbReference type="InterPro" id="IPR018931">
    <property type="entry name" value="DUF2520"/>
</dbReference>
<dbReference type="Pfam" id="PF10727">
    <property type="entry name" value="Rossmann-like"/>
    <property type="match status" value="1"/>
</dbReference>
<dbReference type="RefSeq" id="WP_135285720.1">
    <property type="nucleotide sequence ID" value="NZ_SMLL01000005.1"/>
</dbReference>
<dbReference type="InterPro" id="IPR008927">
    <property type="entry name" value="6-PGluconate_DH-like_C_sf"/>
</dbReference>
<gene>
    <name evidence="3" type="ORF">EZ242_13605</name>
</gene>
<feature type="domain" description="DUF2520" evidence="2">
    <location>
        <begin position="141"/>
        <end position="269"/>
    </location>
</feature>
<dbReference type="EMBL" id="SMLL01000005">
    <property type="protein sequence ID" value="TFY98569.1"/>
    <property type="molecule type" value="Genomic_DNA"/>
</dbReference>
<dbReference type="Gene3D" id="3.40.50.720">
    <property type="entry name" value="NAD(P)-binding Rossmann-like Domain"/>
    <property type="match status" value="1"/>
</dbReference>
<dbReference type="InterPro" id="IPR036291">
    <property type="entry name" value="NAD(P)-bd_dom_sf"/>
</dbReference>
<evidence type="ECO:0000313" key="3">
    <source>
        <dbReference type="EMBL" id="TFY98569.1"/>
    </source>
</evidence>
<dbReference type="OrthoDB" id="8650434at2"/>
<dbReference type="InterPro" id="IPR019665">
    <property type="entry name" value="OxRdtase/DH_put_Rossmann_dom"/>
</dbReference>
<dbReference type="Proteomes" id="UP000297564">
    <property type="component" value="Unassembled WGS sequence"/>
</dbReference>
<dbReference type="AlphaFoldDB" id="A0A4Z0BJH0"/>
<dbReference type="SUPFAM" id="SSF48179">
    <property type="entry name" value="6-phosphogluconate dehydrogenase C-terminal domain-like"/>
    <property type="match status" value="1"/>
</dbReference>
<dbReference type="SUPFAM" id="SSF51735">
    <property type="entry name" value="NAD(P)-binding Rossmann-fold domains"/>
    <property type="match status" value="1"/>
</dbReference>
<accession>A0A4Z0BJH0</accession>